<accession>A0A1A8EJC4</accession>
<dbReference type="EMBL" id="HAEB01000186">
    <property type="protein sequence ID" value="SBQ46592.1"/>
    <property type="molecule type" value="Transcribed_RNA"/>
</dbReference>
<gene>
    <name evidence="1" type="primary">Nfu_g_1_013308</name>
</gene>
<proteinExistence type="predicted"/>
<dbReference type="PANTHER" id="PTHR10424">
    <property type="entry name" value="VIRAL ENVELOPE PROTEIN"/>
    <property type="match status" value="1"/>
</dbReference>
<name>A0A1A8EJC4_9TELE</name>
<organism evidence="1">
    <name type="scientific">Nothobranchius korthausae</name>
    <dbReference type="NCBI Taxonomy" id="1143690"/>
    <lineage>
        <taxon>Eukaryota</taxon>
        <taxon>Metazoa</taxon>
        <taxon>Chordata</taxon>
        <taxon>Craniata</taxon>
        <taxon>Vertebrata</taxon>
        <taxon>Euteleostomi</taxon>
        <taxon>Actinopterygii</taxon>
        <taxon>Neopterygii</taxon>
        <taxon>Teleostei</taxon>
        <taxon>Neoteleostei</taxon>
        <taxon>Acanthomorphata</taxon>
        <taxon>Ovalentaria</taxon>
        <taxon>Atherinomorphae</taxon>
        <taxon>Cyprinodontiformes</taxon>
        <taxon>Nothobranchiidae</taxon>
        <taxon>Nothobranchius</taxon>
    </lineage>
</organism>
<reference evidence="1" key="1">
    <citation type="submission" date="2016-05" db="EMBL/GenBank/DDBJ databases">
        <authorList>
            <person name="Lavstsen T."/>
            <person name="Jespersen J.S."/>
        </authorList>
    </citation>
    <scope>NUCLEOTIDE SEQUENCE</scope>
    <source>
        <tissue evidence="1">Brain</tissue>
    </source>
</reference>
<dbReference type="InterPro" id="IPR018154">
    <property type="entry name" value="TLV/ENV_coat_polyprotein"/>
</dbReference>
<reference evidence="1" key="2">
    <citation type="submission" date="2016-06" db="EMBL/GenBank/DDBJ databases">
        <title>The genome of a short-lived fish provides insights into sex chromosome evolution and the genetic control of aging.</title>
        <authorList>
            <person name="Reichwald K."/>
            <person name="Felder M."/>
            <person name="Petzold A."/>
            <person name="Koch P."/>
            <person name="Groth M."/>
            <person name="Platzer M."/>
        </authorList>
    </citation>
    <scope>NUCLEOTIDE SEQUENCE</scope>
    <source>
        <tissue evidence="1">Brain</tissue>
    </source>
</reference>
<dbReference type="SUPFAM" id="SSF58069">
    <property type="entry name" value="Virus ectodomain"/>
    <property type="match status" value="1"/>
</dbReference>
<dbReference type="Gene3D" id="1.10.287.210">
    <property type="match status" value="1"/>
</dbReference>
<protein>
    <submittedName>
        <fullName evidence="1">Uncharacterized protein</fullName>
    </submittedName>
</protein>
<sequence length="184" mass="20765">MGMGTPEGYIWKCGSSLYLYLPPHWCGTCSLARLQPSSYVFDEEGTVLTRTPELRKREFKPTKILRPFSSDQGRAPLFSHAQGLLFTYFPPAGTAALTHRMNDVWWILENITDALSDITSLLADDPEKKAMRTMLLQHQMALDILFAKEGGLCEKLENIVVPTCPLHVTTGRRFMRVFKNSAPT</sequence>
<dbReference type="AlphaFoldDB" id="A0A1A8EJC4"/>
<evidence type="ECO:0000313" key="1">
    <source>
        <dbReference type="EMBL" id="SBQ46592.1"/>
    </source>
</evidence>